<name>A0A9P6A5M1_PLEER</name>
<dbReference type="InterPro" id="IPR050307">
    <property type="entry name" value="Sterol_Desaturase_Related"/>
</dbReference>
<dbReference type="AlphaFoldDB" id="A0A9P6A5M1"/>
<feature type="transmembrane region" description="Helical" evidence="5">
    <location>
        <begin position="47"/>
        <end position="67"/>
    </location>
</feature>
<dbReference type="EMBL" id="MU154532">
    <property type="protein sequence ID" value="KAF9499457.1"/>
    <property type="molecule type" value="Genomic_DNA"/>
</dbReference>
<evidence type="ECO:0000256" key="3">
    <source>
        <dbReference type="ARBA" id="ARBA00022989"/>
    </source>
</evidence>
<feature type="transmembrane region" description="Helical" evidence="5">
    <location>
        <begin position="167"/>
        <end position="191"/>
    </location>
</feature>
<gene>
    <name evidence="7" type="ORF">BDN71DRAFT_1442124</name>
</gene>
<evidence type="ECO:0000313" key="7">
    <source>
        <dbReference type="EMBL" id="KAF9499457.1"/>
    </source>
</evidence>
<accession>A0A9P6A5M1</accession>
<sequence>MDMFLSTPNATASQSQWPDSSFSFIPSDVPFYFTHKSRLIDKYSDEALTLAAPVLSYWFLSLFFHYLDTRTWQWLGQYRIHESAEVQKKNRATRLDVVKAVFFQQVIQTLLGILWLSEPTTSGTWDQHLRKMGEIAVTIAGFAHRVLGEKVGEAVLRANGRELVYFVYWWAIPSAQFLAAIFFIDTWQYFLHRGMHLNTFMYKQFHSWHHRLNVPYAFGALYNHPVEGFLLDTLGAALAEYVTGMTTRQAMLLFTVSTFKTVDDHCGYTLPWDPLQLITKNNANYHDIHHQTIGIKSNFAQPFFIHWDSLLGTRMTREEMEELKRKRYQKKE</sequence>
<evidence type="ECO:0000256" key="2">
    <source>
        <dbReference type="ARBA" id="ARBA00022692"/>
    </source>
</evidence>
<dbReference type="InterPro" id="IPR006694">
    <property type="entry name" value="Fatty_acid_hydroxylase"/>
</dbReference>
<keyword evidence="4 5" id="KW-0472">Membrane</keyword>
<dbReference type="GO" id="GO:0008610">
    <property type="term" value="P:lipid biosynthetic process"/>
    <property type="evidence" value="ECO:0007669"/>
    <property type="project" value="InterPro"/>
</dbReference>
<evidence type="ECO:0000313" key="8">
    <source>
        <dbReference type="Proteomes" id="UP000807025"/>
    </source>
</evidence>
<comment type="caution">
    <text evidence="7">The sequence shown here is derived from an EMBL/GenBank/DDBJ whole genome shotgun (WGS) entry which is preliminary data.</text>
</comment>
<reference evidence="7" key="1">
    <citation type="submission" date="2020-11" db="EMBL/GenBank/DDBJ databases">
        <authorList>
            <consortium name="DOE Joint Genome Institute"/>
            <person name="Ahrendt S."/>
            <person name="Riley R."/>
            <person name="Andreopoulos W."/>
            <person name="Labutti K."/>
            <person name="Pangilinan J."/>
            <person name="Ruiz-Duenas F.J."/>
            <person name="Barrasa J.M."/>
            <person name="Sanchez-Garcia M."/>
            <person name="Camarero S."/>
            <person name="Miyauchi S."/>
            <person name="Serrano A."/>
            <person name="Linde D."/>
            <person name="Babiker R."/>
            <person name="Drula E."/>
            <person name="Ayuso-Fernandez I."/>
            <person name="Pacheco R."/>
            <person name="Padilla G."/>
            <person name="Ferreira P."/>
            <person name="Barriuso J."/>
            <person name="Kellner H."/>
            <person name="Castanera R."/>
            <person name="Alfaro M."/>
            <person name="Ramirez L."/>
            <person name="Pisabarro A.G."/>
            <person name="Kuo A."/>
            <person name="Tritt A."/>
            <person name="Lipzen A."/>
            <person name="He G."/>
            <person name="Yan M."/>
            <person name="Ng V."/>
            <person name="Cullen D."/>
            <person name="Martin F."/>
            <person name="Rosso M.-N."/>
            <person name="Henrissat B."/>
            <person name="Hibbett D."/>
            <person name="Martinez A.T."/>
            <person name="Grigoriev I.V."/>
        </authorList>
    </citation>
    <scope>NUCLEOTIDE SEQUENCE</scope>
    <source>
        <strain evidence="7">ATCC 90797</strain>
    </source>
</reference>
<dbReference type="GO" id="GO:0016020">
    <property type="term" value="C:membrane"/>
    <property type="evidence" value="ECO:0007669"/>
    <property type="project" value="UniProtKB-SubCell"/>
</dbReference>
<dbReference type="GO" id="GO:0005506">
    <property type="term" value="F:iron ion binding"/>
    <property type="evidence" value="ECO:0007669"/>
    <property type="project" value="InterPro"/>
</dbReference>
<feature type="domain" description="Fatty acid hydroxylase" evidence="6">
    <location>
        <begin position="177"/>
        <end position="313"/>
    </location>
</feature>
<organism evidence="7 8">
    <name type="scientific">Pleurotus eryngii</name>
    <name type="common">Boletus of the steppes</name>
    <dbReference type="NCBI Taxonomy" id="5323"/>
    <lineage>
        <taxon>Eukaryota</taxon>
        <taxon>Fungi</taxon>
        <taxon>Dikarya</taxon>
        <taxon>Basidiomycota</taxon>
        <taxon>Agaricomycotina</taxon>
        <taxon>Agaricomycetes</taxon>
        <taxon>Agaricomycetidae</taxon>
        <taxon>Agaricales</taxon>
        <taxon>Pleurotineae</taxon>
        <taxon>Pleurotaceae</taxon>
        <taxon>Pleurotus</taxon>
    </lineage>
</organism>
<dbReference type="OrthoDB" id="408954at2759"/>
<proteinExistence type="predicted"/>
<dbReference type="PANTHER" id="PTHR11863">
    <property type="entry name" value="STEROL DESATURASE"/>
    <property type="match status" value="1"/>
</dbReference>
<comment type="subcellular location">
    <subcellularLocation>
        <location evidence="1">Membrane</location>
    </subcellularLocation>
</comment>
<evidence type="ECO:0000256" key="4">
    <source>
        <dbReference type="ARBA" id="ARBA00023136"/>
    </source>
</evidence>
<evidence type="ECO:0000256" key="1">
    <source>
        <dbReference type="ARBA" id="ARBA00004370"/>
    </source>
</evidence>
<dbReference type="GO" id="GO:0016491">
    <property type="term" value="F:oxidoreductase activity"/>
    <property type="evidence" value="ECO:0007669"/>
    <property type="project" value="InterPro"/>
</dbReference>
<protein>
    <recommendedName>
        <fullName evidence="6">Fatty acid hydroxylase domain-containing protein</fullName>
    </recommendedName>
</protein>
<dbReference type="Proteomes" id="UP000807025">
    <property type="component" value="Unassembled WGS sequence"/>
</dbReference>
<keyword evidence="2 5" id="KW-0812">Transmembrane</keyword>
<evidence type="ECO:0000259" key="6">
    <source>
        <dbReference type="Pfam" id="PF04116"/>
    </source>
</evidence>
<keyword evidence="8" id="KW-1185">Reference proteome</keyword>
<dbReference type="Pfam" id="PF04116">
    <property type="entry name" value="FA_hydroxylase"/>
    <property type="match status" value="1"/>
</dbReference>
<keyword evidence="3 5" id="KW-1133">Transmembrane helix</keyword>
<evidence type="ECO:0000256" key="5">
    <source>
        <dbReference type="SAM" id="Phobius"/>
    </source>
</evidence>